<dbReference type="EMBL" id="CCYD01003090">
    <property type="protein sequence ID" value="CEG49628.1"/>
    <property type="molecule type" value="Genomic_DNA"/>
</dbReference>
<reference evidence="3" key="1">
    <citation type="submission" date="2014-09" db="EMBL/GenBank/DDBJ databases">
        <authorList>
            <person name="Sharma Rahul"/>
            <person name="Thines Marco"/>
        </authorList>
    </citation>
    <scope>NUCLEOTIDE SEQUENCE [LARGE SCALE GENOMIC DNA]</scope>
</reference>
<evidence type="ECO:0000313" key="3">
    <source>
        <dbReference type="Proteomes" id="UP000054928"/>
    </source>
</evidence>
<keyword evidence="3" id="KW-1185">Reference proteome</keyword>
<dbReference type="OMA" id="WGILRYS"/>
<dbReference type="PANTHER" id="PTHR35796:SF3">
    <property type="entry name" value="BHLH DOMAIN-CONTAINING PROTEIN"/>
    <property type="match status" value="1"/>
</dbReference>
<evidence type="ECO:0000256" key="1">
    <source>
        <dbReference type="SAM" id="MobiDB-lite"/>
    </source>
</evidence>
<dbReference type="PANTHER" id="PTHR35796">
    <property type="entry name" value="HYPOTHETICAL CYTOSOLIC PROTEIN"/>
    <property type="match status" value="1"/>
</dbReference>
<dbReference type="Proteomes" id="UP000054928">
    <property type="component" value="Unassembled WGS sequence"/>
</dbReference>
<dbReference type="OrthoDB" id="165738at2759"/>
<proteinExistence type="predicted"/>
<evidence type="ECO:0008006" key="4">
    <source>
        <dbReference type="Google" id="ProtNLM"/>
    </source>
</evidence>
<evidence type="ECO:0000313" key="2">
    <source>
        <dbReference type="EMBL" id="CEG49628.1"/>
    </source>
</evidence>
<sequence length="485" mass="53280">MPLSTDCVDGVGALDDELLAALDDVLSISESNLIDDALSTIDNMTLGDEIDTMLSIGVPPLVLTNTPAKEVTSPTTPDMSAKSPNQSVNGDQTPPHLSKKGKEARMTPYSTSNKPRHRKRPKDELDYLRAKVNDMEEKLAVLQSHDTESPSAQGVYNSDASLTLGSSQDMLQRWKRIAGRQKKEVDRSVLENMRLRAMLEGQLNVARSLEEAIEQQQRESVQSLLGVGDGIGGSNVLSDNFLFARLNEGLDSQYMELDTIYELCGIAHVNCDMNNGTKVLHDVTGVSIRHEEVRVLPFSMDAVQRAIWSIFRYSTGKDMMLGPMQTQVVDENCVNITMREKLDLGSAKVANTVRRLAFRRIFEENRTVVIWSSYIEIDGSVFVRMRDKGYITTSLYKFGTDSFGGGVPGSVTRIVVLASPEMSAFPSAETHSAHIGEMTELVVGLYRVTAGLFAQTIDMLLLQEAMGGKMIEGEPAASPVPINQV</sequence>
<protein>
    <recommendedName>
        <fullName evidence="4">M96 mating-specific protein family</fullName>
    </recommendedName>
</protein>
<feature type="region of interest" description="Disordered" evidence="1">
    <location>
        <begin position="67"/>
        <end position="123"/>
    </location>
</feature>
<accession>A0A0P1B5K7</accession>
<feature type="compositionally biased region" description="Polar residues" evidence="1">
    <location>
        <begin position="67"/>
        <end position="92"/>
    </location>
</feature>
<name>A0A0P1B5K7_PLAHL</name>
<dbReference type="GeneID" id="36402436"/>
<dbReference type="RefSeq" id="XP_024585997.1">
    <property type="nucleotide sequence ID" value="XM_024720838.1"/>
</dbReference>
<organism evidence="2 3">
    <name type="scientific">Plasmopara halstedii</name>
    <name type="common">Downy mildew of sunflower</name>
    <dbReference type="NCBI Taxonomy" id="4781"/>
    <lineage>
        <taxon>Eukaryota</taxon>
        <taxon>Sar</taxon>
        <taxon>Stramenopiles</taxon>
        <taxon>Oomycota</taxon>
        <taxon>Peronosporomycetes</taxon>
        <taxon>Peronosporales</taxon>
        <taxon>Peronosporaceae</taxon>
        <taxon>Plasmopara</taxon>
    </lineage>
</organism>
<dbReference type="AlphaFoldDB" id="A0A0P1B5K7"/>